<name>A0A4V1ADT2_9ASCO</name>
<dbReference type="AlphaFoldDB" id="A0A4V1ADT2"/>
<dbReference type="Proteomes" id="UP000292447">
    <property type="component" value="Chromosome I"/>
</dbReference>
<protein>
    <recommendedName>
        <fullName evidence="4">F-box domain-containing protein</fullName>
    </recommendedName>
</protein>
<gene>
    <name evidence="2" type="ORF">METSCH_A14500</name>
</gene>
<feature type="signal peptide" evidence="1">
    <location>
        <begin position="1"/>
        <end position="25"/>
    </location>
</feature>
<proteinExistence type="predicted"/>
<evidence type="ECO:0000313" key="2">
    <source>
        <dbReference type="EMBL" id="QBM86803.1"/>
    </source>
</evidence>
<keyword evidence="1" id="KW-0732">Signal</keyword>
<evidence type="ECO:0000256" key="1">
    <source>
        <dbReference type="SAM" id="SignalP"/>
    </source>
</evidence>
<sequence length="519" mass="58450">MPLLTLPNEVLHLVIFFFVPANAKGREYGYRSTRARLKDAFQGMLHLSCTCSGLRKLVGRYLFLFVSLVRRSEMDSMMAHPRRMDSWSDGEKYRSEFMNLVGTSATLASLGSLYFADGGITAFVTKLEARNESLYNDDLLAFPNLAHLAVLAEPPKIDQQIKLPANLVLRTLAINIETLMMSPCLIRSAATCSRLDLFCDFNTCNPNHCFPHLQKSPVSCHCKQVNLFVSDAQCLRYPAFLSFLESLLNGSLQSLTLRVNKKACGNAESQNTPEIITPLEGCRRFVMAVSSARNLRSLTMDLELVNNLNCGSALRVPQLEKTHTGGEICFTLVDYALSVPKLPPRPREVVANIIQAMQLNAIALVYGEVVSQAQLQALSVTRDLVLFLSLHNERRTPYLAIHTVHLSKAWSASDDGICRSYYESLLDTAKRSDLTLDERLLAEQKIVSVSLTEPPTNTSSRYKQRETFKVGQDREREGSWPMVKWNSCFETESFWSVETSLRDLEHYSARERVLLSLWS</sequence>
<keyword evidence="3" id="KW-1185">Reference proteome</keyword>
<organism evidence="2 3">
    <name type="scientific">Metschnikowia aff. pulcherrima</name>
    <dbReference type="NCBI Taxonomy" id="2163413"/>
    <lineage>
        <taxon>Eukaryota</taxon>
        <taxon>Fungi</taxon>
        <taxon>Dikarya</taxon>
        <taxon>Ascomycota</taxon>
        <taxon>Saccharomycotina</taxon>
        <taxon>Pichiomycetes</taxon>
        <taxon>Metschnikowiaceae</taxon>
        <taxon>Metschnikowia</taxon>
    </lineage>
</organism>
<dbReference type="EMBL" id="CP034456">
    <property type="protein sequence ID" value="QBM86803.1"/>
    <property type="molecule type" value="Genomic_DNA"/>
</dbReference>
<reference evidence="3" key="1">
    <citation type="submission" date="2019-03" db="EMBL/GenBank/DDBJ databases">
        <title>Snf2 controls pulcherriminic acid biosynthesis and connects pigmentation and antifungal activity of the yeast Metschnikowia pulcherrima.</title>
        <authorList>
            <person name="Gore-Lloyd D."/>
            <person name="Sumann I."/>
            <person name="Brachmann A.O."/>
            <person name="Schneeberger K."/>
            <person name="Ortiz-Merino R.A."/>
            <person name="Moreno-Beltran M."/>
            <person name="Schlaefli M."/>
            <person name="Kirner P."/>
            <person name="Santos Kron A."/>
            <person name="Wolfe K.H."/>
            <person name="Piel J."/>
            <person name="Ahrens C.H."/>
            <person name="Henk D."/>
            <person name="Freimoser F.M."/>
        </authorList>
    </citation>
    <scope>NUCLEOTIDE SEQUENCE [LARGE SCALE GENOMIC DNA]</scope>
    <source>
        <strain evidence="3">APC 1.2</strain>
    </source>
</reference>
<accession>A0A4V1ADT2</accession>
<dbReference type="STRING" id="2163413.A0A4V1ADT2"/>
<feature type="chain" id="PRO_5020635817" description="F-box domain-containing protein" evidence="1">
    <location>
        <begin position="26"/>
        <end position="519"/>
    </location>
</feature>
<evidence type="ECO:0008006" key="4">
    <source>
        <dbReference type="Google" id="ProtNLM"/>
    </source>
</evidence>
<evidence type="ECO:0000313" key="3">
    <source>
        <dbReference type="Proteomes" id="UP000292447"/>
    </source>
</evidence>